<comment type="caution">
    <text evidence="3">The sequence shown here is derived from an EMBL/GenBank/DDBJ whole genome shotgun (WGS) entry which is preliminary data.</text>
</comment>
<dbReference type="InterPro" id="IPR011009">
    <property type="entry name" value="Kinase-like_dom_sf"/>
</dbReference>
<dbReference type="Pfam" id="PF01636">
    <property type="entry name" value="APH"/>
    <property type="match status" value="1"/>
</dbReference>
<dbReference type="InterPro" id="IPR051678">
    <property type="entry name" value="AGP_Transferase"/>
</dbReference>
<sequence>MVPVSSSPVAAPTGRKRPLEPGPDPPEHVDKHPRTEIFTPSDGASRKHNPDPRDGDCLRRLHAVNRSVMCMLEGALNRDPNTDLTTLLKTHAQVYPSRRKRAEERALKALTTPLLRRKSTSQPETASASASCTSRDPSNPRLSREAKRALQAPSGTLKIVKSLAPSVLALLVSTNLADATTESPKFPSTESLCIESIESELPRLMGRLIAEGEVLRHISGKVVVRVSDSMVVKLGTDMDFDQMEILSYVLQHTKKVPVPEPLGAFKIEDVSYVFMPRIEGTTLEMRWPTMTKEEKCTLRDSLEVILKELRQIPLPNCNLGWNDRCKDSRWYTRQSGPIVSEKEFNDFLLSSPLPRTTKSYLEMMRSRLRDDHQIVLTHGNLNPRNIMVREDLTIAGLIGWEMGGLYPEYWEGIKALNTFSATDPGDDWWEYIPQSIGLYHTEWAIDRQLETIVRC</sequence>
<dbReference type="EMBL" id="JBBBZM010000020">
    <property type="protein sequence ID" value="KAL0638615.1"/>
    <property type="molecule type" value="Genomic_DNA"/>
</dbReference>
<dbReference type="InterPro" id="IPR002575">
    <property type="entry name" value="Aminoglycoside_PTrfase"/>
</dbReference>
<name>A0ABR3GRR5_9PEZI</name>
<evidence type="ECO:0000256" key="1">
    <source>
        <dbReference type="SAM" id="MobiDB-lite"/>
    </source>
</evidence>
<protein>
    <recommendedName>
        <fullName evidence="2">Aminoglycoside phosphotransferase domain-containing protein</fullName>
    </recommendedName>
</protein>
<reference evidence="3 4" key="1">
    <citation type="submission" date="2024-02" db="EMBL/GenBank/DDBJ databases">
        <title>Discinaceae phylogenomics.</title>
        <authorList>
            <person name="Dirks A.C."/>
            <person name="James T.Y."/>
        </authorList>
    </citation>
    <scope>NUCLEOTIDE SEQUENCE [LARGE SCALE GENOMIC DNA]</scope>
    <source>
        <strain evidence="3 4">ACD0624</strain>
    </source>
</reference>
<feature type="region of interest" description="Disordered" evidence="1">
    <location>
        <begin position="108"/>
        <end position="149"/>
    </location>
</feature>
<dbReference type="PANTHER" id="PTHR21310:SF58">
    <property type="entry name" value="AMINOGLYCOSIDE PHOSPHOTRANSFERASE DOMAIN-CONTAINING PROTEIN"/>
    <property type="match status" value="1"/>
</dbReference>
<dbReference type="SUPFAM" id="SSF56112">
    <property type="entry name" value="Protein kinase-like (PK-like)"/>
    <property type="match status" value="1"/>
</dbReference>
<feature type="compositionally biased region" description="Basic and acidic residues" evidence="1">
    <location>
        <begin position="44"/>
        <end position="56"/>
    </location>
</feature>
<keyword evidence="4" id="KW-1185">Reference proteome</keyword>
<dbReference type="PANTHER" id="PTHR21310">
    <property type="entry name" value="AMINOGLYCOSIDE PHOSPHOTRANSFERASE-RELATED-RELATED"/>
    <property type="match status" value="1"/>
</dbReference>
<feature type="compositionally biased region" description="Polar residues" evidence="1">
    <location>
        <begin position="120"/>
        <end position="141"/>
    </location>
</feature>
<dbReference type="Proteomes" id="UP001447188">
    <property type="component" value="Unassembled WGS sequence"/>
</dbReference>
<feature type="domain" description="Aminoglycoside phosphotransferase" evidence="2">
    <location>
        <begin position="244"/>
        <end position="422"/>
    </location>
</feature>
<dbReference type="Gene3D" id="3.90.1200.10">
    <property type="match status" value="1"/>
</dbReference>
<evidence type="ECO:0000313" key="3">
    <source>
        <dbReference type="EMBL" id="KAL0638615.1"/>
    </source>
</evidence>
<accession>A0ABR3GRR5</accession>
<feature type="region of interest" description="Disordered" evidence="1">
    <location>
        <begin position="1"/>
        <end position="56"/>
    </location>
</feature>
<evidence type="ECO:0000313" key="4">
    <source>
        <dbReference type="Proteomes" id="UP001447188"/>
    </source>
</evidence>
<feature type="compositionally biased region" description="Basic and acidic residues" evidence="1">
    <location>
        <begin position="25"/>
        <end position="35"/>
    </location>
</feature>
<proteinExistence type="predicted"/>
<organism evidence="3 4">
    <name type="scientific">Discina gigas</name>
    <dbReference type="NCBI Taxonomy" id="1032678"/>
    <lineage>
        <taxon>Eukaryota</taxon>
        <taxon>Fungi</taxon>
        <taxon>Dikarya</taxon>
        <taxon>Ascomycota</taxon>
        <taxon>Pezizomycotina</taxon>
        <taxon>Pezizomycetes</taxon>
        <taxon>Pezizales</taxon>
        <taxon>Discinaceae</taxon>
        <taxon>Discina</taxon>
    </lineage>
</organism>
<gene>
    <name evidence="3" type="ORF">Q9L58_002341</name>
</gene>
<evidence type="ECO:0000259" key="2">
    <source>
        <dbReference type="Pfam" id="PF01636"/>
    </source>
</evidence>
<dbReference type="CDD" id="cd05120">
    <property type="entry name" value="APH_ChoK_like"/>
    <property type="match status" value="1"/>
</dbReference>